<accession>A0A9J6DJH1</accession>
<feature type="domain" description="C2HC/C3H-type" evidence="6">
    <location>
        <begin position="90"/>
        <end position="119"/>
    </location>
</feature>
<keyword evidence="1" id="KW-0479">Metal-binding</keyword>
<name>A0A9J6DJH1_RHIMP</name>
<protein>
    <recommendedName>
        <fullName evidence="6">C2HC/C3H-type domain-containing protein</fullName>
    </recommendedName>
</protein>
<dbReference type="PROSITE" id="PS52027">
    <property type="entry name" value="ZF_C2HC_C3H"/>
    <property type="match status" value="1"/>
</dbReference>
<reference evidence="7" key="1">
    <citation type="journal article" date="2020" name="Cell">
        <title>Large-Scale Comparative Analyses of Tick Genomes Elucidate Their Genetic Diversity and Vector Capacities.</title>
        <authorList>
            <consortium name="Tick Genome and Microbiome Consortium (TIGMIC)"/>
            <person name="Jia N."/>
            <person name="Wang J."/>
            <person name="Shi W."/>
            <person name="Du L."/>
            <person name="Sun Y."/>
            <person name="Zhan W."/>
            <person name="Jiang J.F."/>
            <person name="Wang Q."/>
            <person name="Zhang B."/>
            <person name="Ji P."/>
            <person name="Bell-Sakyi L."/>
            <person name="Cui X.M."/>
            <person name="Yuan T.T."/>
            <person name="Jiang B.G."/>
            <person name="Yang W.F."/>
            <person name="Lam T.T."/>
            <person name="Chang Q.C."/>
            <person name="Ding S.J."/>
            <person name="Wang X.J."/>
            <person name="Zhu J.G."/>
            <person name="Ruan X.D."/>
            <person name="Zhao L."/>
            <person name="Wei J.T."/>
            <person name="Ye R.Z."/>
            <person name="Que T.C."/>
            <person name="Du C.H."/>
            <person name="Zhou Y.H."/>
            <person name="Cheng J.X."/>
            <person name="Dai P.F."/>
            <person name="Guo W.B."/>
            <person name="Han X.H."/>
            <person name="Huang E.J."/>
            <person name="Li L.F."/>
            <person name="Wei W."/>
            <person name="Gao Y.C."/>
            <person name="Liu J.Z."/>
            <person name="Shao H.Z."/>
            <person name="Wang X."/>
            <person name="Wang C.C."/>
            <person name="Yang T.C."/>
            <person name="Huo Q.B."/>
            <person name="Li W."/>
            <person name="Chen H.Y."/>
            <person name="Chen S.E."/>
            <person name="Zhou L.G."/>
            <person name="Ni X.B."/>
            <person name="Tian J.H."/>
            <person name="Sheng Y."/>
            <person name="Liu T."/>
            <person name="Pan Y.S."/>
            <person name="Xia L.Y."/>
            <person name="Li J."/>
            <person name="Zhao F."/>
            <person name="Cao W.C."/>
        </authorList>
    </citation>
    <scope>NUCLEOTIDE SEQUENCE</scope>
    <source>
        <strain evidence="7">Rmic-2018</strain>
    </source>
</reference>
<evidence type="ECO:0000313" key="8">
    <source>
        <dbReference type="Proteomes" id="UP000821866"/>
    </source>
</evidence>
<evidence type="ECO:0000256" key="1">
    <source>
        <dbReference type="ARBA" id="ARBA00022723"/>
    </source>
</evidence>
<dbReference type="Proteomes" id="UP000821866">
    <property type="component" value="Chromosome 7"/>
</dbReference>
<proteinExistence type="predicted"/>
<dbReference type="EMBL" id="JABSTU010000009">
    <property type="protein sequence ID" value="KAH8022115.1"/>
    <property type="molecule type" value="Genomic_DNA"/>
</dbReference>
<sequence length="163" mass="18211">MLSAHHARRFDALQRRCPDGKYTDGHTSEVFLDPSRRPSCSQRAGRPHGPRDGSHDDVETRRCASVDDEVSCFSAQHVSDTPSSSMEDVGYVECPSCNRNFSDRAADRHIAWCQERKSRIPKSPASAEAVERLKARTKSAGSRPLLPYYPLSFGESGERDVME</sequence>
<gene>
    <name evidence="7" type="ORF">HPB51_021997</name>
</gene>
<dbReference type="AlphaFoldDB" id="A0A9J6DJH1"/>
<evidence type="ECO:0000256" key="5">
    <source>
        <dbReference type="SAM" id="MobiDB-lite"/>
    </source>
</evidence>
<dbReference type="VEuPathDB" id="VectorBase:LOC119173867"/>
<keyword evidence="3" id="KW-0862">Zinc</keyword>
<comment type="caution">
    <text evidence="7">The sequence shown here is derived from an EMBL/GenBank/DDBJ whole genome shotgun (WGS) entry which is preliminary data.</text>
</comment>
<reference evidence="7" key="2">
    <citation type="submission" date="2021-09" db="EMBL/GenBank/DDBJ databases">
        <authorList>
            <person name="Jia N."/>
            <person name="Wang J."/>
            <person name="Shi W."/>
            <person name="Du L."/>
            <person name="Sun Y."/>
            <person name="Zhan W."/>
            <person name="Jiang J."/>
            <person name="Wang Q."/>
            <person name="Zhang B."/>
            <person name="Ji P."/>
            <person name="Sakyi L.B."/>
            <person name="Cui X."/>
            <person name="Yuan T."/>
            <person name="Jiang B."/>
            <person name="Yang W."/>
            <person name="Lam T.T.-Y."/>
            <person name="Chang Q."/>
            <person name="Ding S."/>
            <person name="Wang X."/>
            <person name="Zhu J."/>
            <person name="Ruan X."/>
            <person name="Zhao L."/>
            <person name="Wei J."/>
            <person name="Que T."/>
            <person name="Du C."/>
            <person name="Cheng J."/>
            <person name="Dai P."/>
            <person name="Han X."/>
            <person name="Huang E."/>
            <person name="Gao Y."/>
            <person name="Liu J."/>
            <person name="Shao H."/>
            <person name="Ye R."/>
            <person name="Li L."/>
            <person name="Wei W."/>
            <person name="Wang X."/>
            <person name="Wang C."/>
            <person name="Huo Q."/>
            <person name="Li W."/>
            <person name="Guo W."/>
            <person name="Chen H."/>
            <person name="Chen S."/>
            <person name="Zhou L."/>
            <person name="Zhou L."/>
            <person name="Ni X."/>
            <person name="Tian J."/>
            <person name="Zhou Y."/>
            <person name="Sheng Y."/>
            <person name="Liu T."/>
            <person name="Pan Y."/>
            <person name="Xia L."/>
            <person name="Li J."/>
            <person name="Zhao F."/>
            <person name="Cao W."/>
        </authorList>
    </citation>
    <scope>NUCLEOTIDE SEQUENCE</scope>
    <source>
        <strain evidence="7">Rmic-2018</strain>
        <tissue evidence="7">Larvae</tissue>
    </source>
</reference>
<organism evidence="7 8">
    <name type="scientific">Rhipicephalus microplus</name>
    <name type="common">Cattle tick</name>
    <name type="synonym">Boophilus microplus</name>
    <dbReference type="NCBI Taxonomy" id="6941"/>
    <lineage>
        <taxon>Eukaryota</taxon>
        <taxon>Metazoa</taxon>
        <taxon>Ecdysozoa</taxon>
        <taxon>Arthropoda</taxon>
        <taxon>Chelicerata</taxon>
        <taxon>Arachnida</taxon>
        <taxon>Acari</taxon>
        <taxon>Parasitiformes</taxon>
        <taxon>Ixodida</taxon>
        <taxon>Ixodoidea</taxon>
        <taxon>Ixodidae</taxon>
        <taxon>Rhipicephalinae</taxon>
        <taxon>Rhipicephalus</taxon>
        <taxon>Boophilus</taxon>
    </lineage>
</organism>
<evidence type="ECO:0000313" key="7">
    <source>
        <dbReference type="EMBL" id="KAH8022115.1"/>
    </source>
</evidence>
<feature type="compositionally biased region" description="Basic and acidic residues" evidence="5">
    <location>
        <begin position="18"/>
        <end position="27"/>
    </location>
</feature>
<dbReference type="GO" id="GO:0008270">
    <property type="term" value="F:zinc ion binding"/>
    <property type="evidence" value="ECO:0007669"/>
    <property type="project" value="UniProtKB-KW"/>
</dbReference>
<feature type="region of interest" description="Disordered" evidence="5">
    <location>
        <begin position="18"/>
        <end position="62"/>
    </location>
</feature>
<evidence type="ECO:0000256" key="4">
    <source>
        <dbReference type="PROSITE-ProRule" id="PRU01371"/>
    </source>
</evidence>
<evidence type="ECO:0000256" key="2">
    <source>
        <dbReference type="ARBA" id="ARBA00022771"/>
    </source>
</evidence>
<feature type="compositionally biased region" description="Basic and acidic residues" evidence="5">
    <location>
        <begin position="49"/>
        <end position="62"/>
    </location>
</feature>
<dbReference type="InterPro" id="IPR049899">
    <property type="entry name" value="Znf_C2HC_C3H"/>
</dbReference>
<keyword evidence="2 4" id="KW-0863">Zinc-finger</keyword>
<evidence type="ECO:0000256" key="3">
    <source>
        <dbReference type="ARBA" id="ARBA00022833"/>
    </source>
</evidence>
<evidence type="ECO:0000259" key="6">
    <source>
        <dbReference type="PROSITE" id="PS52027"/>
    </source>
</evidence>
<keyword evidence="8" id="KW-1185">Reference proteome</keyword>